<dbReference type="InterPro" id="IPR037185">
    <property type="entry name" value="EmrE-like"/>
</dbReference>
<dbReference type="EMBL" id="QJTF01000008">
    <property type="protein sequence ID" value="PYE88227.1"/>
    <property type="molecule type" value="Genomic_DNA"/>
</dbReference>
<dbReference type="InterPro" id="IPR000620">
    <property type="entry name" value="EamA_dom"/>
</dbReference>
<reference evidence="3 4" key="1">
    <citation type="submission" date="2018-06" db="EMBL/GenBank/DDBJ databases">
        <title>Genomic Encyclopedia of Type Strains, Phase III (KMG-III): the genomes of soil and plant-associated and newly described type strains.</title>
        <authorList>
            <person name="Whitman W."/>
        </authorList>
    </citation>
    <scope>NUCLEOTIDE SEQUENCE [LARGE SCALE GENOMIC DNA]</scope>
    <source>
        <strain evidence="3 4">ORS 1419</strain>
    </source>
</reference>
<evidence type="ECO:0000259" key="2">
    <source>
        <dbReference type="Pfam" id="PF00892"/>
    </source>
</evidence>
<sequence>MINYSTSRGPPDGLAYLAAATAVFLWASAFVGIRYLLQYFTPFGIATLRFLIASFALSLCFAFMPRAAENPMLKSDWAMFALFGLLGIVGYNAGINIGEKTVSAGTASFIVAQVPIATTVLQAVIFRTKLNTVLISGLLLGVLGTTIVFLGESGSIGLGLGVIWILLGVISESAYFVLQRPAVDRMGSFRVNYFTIVAATLIMLPTLPWRGQADVQPDWFSWSVVAYLGLFPSALAYFLWSFSIGRVGAVTTSSTLYALPIVTTLLGYFVLHETPSFISITGGAIALIGAIIVHSCNNKS</sequence>
<feature type="transmembrane region" description="Helical" evidence="1">
    <location>
        <begin position="77"/>
        <end position="95"/>
    </location>
</feature>
<dbReference type="PANTHER" id="PTHR12715">
    <property type="entry name" value="TRANSPORTER, DRUG/METABOLITE EXPORTER FAMILY"/>
    <property type="match status" value="1"/>
</dbReference>
<dbReference type="InterPro" id="IPR052756">
    <property type="entry name" value="Alkyne_AA_exporter"/>
</dbReference>
<dbReference type="SUPFAM" id="SSF103481">
    <property type="entry name" value="Multidrug resistance efflux transporter EmrE"/>
    <property type="match status" value="2"/>
</dbReference>
<protein>
    <submittedName>
        <fullName evidence="3">Drug/metabolite transporter (DMT)-like permease</fullName>
    </submittedName>
</protein>
<dbReference type="Proteomes" id="UP000247454">
    <property type="component" value="Unassembled WGS sequence"/>
</dbReference>
<feature type="transmembrane region" description="Helical" evidence="1">
    <location>
        <begin position="247"/>
        <end position="271"/>
    </location>
</feature>
<comment type="caution">
    <text evidence="3">The sequence shown here is derived from an EMBL/GenBank/DDBJ whole genome shotgun (WGS) entry which is preliminary data.</text>
</comment>
<feature type="transmembrane region" description="Helical" evidence="1">
    <location>
        <begin position="190"/>
        <end position="207"/>
    </location>
</feature>
<keyword evidence="1" id="KW-1133">Transmembrane helix</keyword>
<feature type="domain" description="EamA" evidence="2">
    <location>
        <begin position="15"/>
        <end position="149"/>
    </location>
</feature>
<accession>A0A318T166</accession>
<dbReference type="Gene3D" id="1.10.3730.20">
    <property type="match status" value="1"/>
</dbReference>
<feature type="transmembrane region" description="Helical" evidence="1">
    <location>
        <begin position="43"/>
        <end position="65"/>
    </location>
</feature>
<feature type="domain" description="EamA" evidence="2">
    <location>
        <begin position="160"/>
        <end position="293"/>
    </location>
</feature>
<keyword evidence="1" id="KW-0812">Transmembrane</keyword>
<keyword evidence="4" id="KW-1185">Reference proteome</keyword>
<feature type="transmembrane region" description="Helical" evidence="1">
    <location>
        <begin position="14"/>
        <end position="37"/>
    </location>
</feature>
<dbReference type="GO" id="GO:0016020">
    <property type="term" value="C:membrane"/>
    <property type="evidence" value="ECO:0007669"/>
    <property type="project" value="InterPro"/>
</dbReference>
<evidence type="ECO:0000313" key="3">
    <source>
        <dbReference type="EMBL" id="PYE88227.1"/>
    </source>
</evidence>
<evidence type="ECO:0000256" key="1">
    <source>
        <dbReference type="SAM" id="Phobius"/>
    </source>
</evidence>
<feature type="transmembrane region" description="Helical" evidence="1">
    <location>
        <begin position="156"/>
        <end position="178"/>
    </location>
</feature>
<proteinExistence type="predicted"/>
<organism evidence="3 4">
    <name type="scientific">Phyllobacterium leguminum</name>
    <dbReference type="NCBI Taxonomy" id="314237"/>
    <lineage>
        <taxon>Bacteria</taxon>
        <taxon>Pseudomonadati</taxon>
        <taxon>Pseudomonadota</taxon>
        <taxon>Alphaproteobacteria</taxon>
        <taxon>Hyphomicrobiales</taxon>
        <taxon>Phyllobacteriaceae</taxon>
        <taxon>Phyllobacterium</taxon>
    </lineage>
</organism>
<dbReference type="PANTHER" id="PTHR12715:SF4">
    <property type="entry name" value="EAMA DOMAIN-CONTAINING PROTEIN"/>
    <property type="match status" value="1"/>
</dbReference>
<dbReference type="AlphaFoldDB" id="A0A318T166"/>
<feature type="transmembrane region" description="Helical" evidence="1">
    <location>
        <begin position="133"/>
        <end position="150"/>
    </location>
</feature>
<evidence type="ECO:0000313" key="4">
    <source>
        <dbReference type="Proteomes" id="UP000247454"/>
    </source>
</evidence>
<dbReference type="Pfam" id="PF00892">
    <property type="entry name" value="EamA"/>
    <property type="match status" value="2"/>
</dbReference>
<dbReference type="RefSeq" id="WP_245411785.1">
    <property type="nucleotide sequence ID" value="NZ_QJTF01000008.1"/>
</dbReference>
<feature type="transmembrane region" description="Helical" evidence="1">
    <location>
        <begin position="107"/>
        <end position="126"/>
    </location>
</feature>
<name>A0A318T166_9HYPH</name>
<feature type="transmembrane region" description="Helical" evidence="1">
    <location>
        <begin position="277"/>
        <end position="296"/>
    </location>
</feature>
<gene>
    <name evidence="3" type="ORF">C7477_10898</name>
</gene>
<keyword evidence="1" id="KW-0472">Membrane</keyword>
<feature type="transmembrane region" description="Helical" evidence="1">
    <location>
        <begin position="219"/>
        <end position="240"/>
    </location>
</feature>